<reference evidence="2" key="2">
    <citation type="submission" date="2020-11" db="EMBL/GenBank/DDBJ databases">
        <title>The chromosome-scale genome resource for two endophytic Fusarium species: F. culmorum and F. pseudograminearum.</title>
        <authorList>
            <person name="Yuan Z."/>
        </authorList>
    </citation>
    <scope>NUCLEOTIDE SEQUENCE</scope>
    <source>
        <strain evidence="2">Class2-1B</strain>
    </source>
</reference>
<evidence type="ECO:0000313" key="1">
    <source>
        <dbReference type="EMBL" id="PTD05944.1"/>
    </source>
</evidence>
<dbReference type="Proteomes" id="UP000241587">
    <property type="component" value="Unassembled WGS sequence"/>
</dbReference>
<dbReference type="OrthoDB" id="10350269at2759"/>
<evidence type="ECO:0000313" key="3">
    <source>
        <dbReference type="Proteomes" id="UP000241587"/>
    </source>
</evidence>
<dbReference type="EMBL" id="PVEM01000012">
    <property type="protein sequence ID" value="PTD05944.1"/>
    <property type="molecule type" value="Genomic_DNA"/>
</dbReference>
<keyword evidence="3" id="KW-1185">Reference proteome</keyword>
<reference evidence="1 3" key="1">
    <citation type="submission" date="2018-02" db="EMBL/GenBank/DDBJ databases">
        <title>Fusarium culmorum secondary metabolites in fungal-bacterial-plant interactions.</title>
        <authorList>
            <person name="Schmidt R."/>
        </authorList>
    </citation>
    <scope>NUCLEOTIDE SEQUENCE [LARGE SCALE GENOMIC DNA]</scope>
    <source>
        <strain evidence="1 3">PV</strain>
    </source>
</reference>
<evidence type="ECO:0000313" key="2">
    <source>
        <dbReference type="EMBL" id="QPC61042.1"/>
    </source>
</evidence>
<proteinExistence type="predicted"/>
<organism evidence="1 3">
    <name type="scientific">Fusarium culmorum</name>
    <dbReference type="NCBI Taxonomy" id="5516"/>
    <lineage>
        <taxon>Eukaryota</taxon>
        <taxon>Fungi</taxon>
        <taxon>Dikarya</taxon>
        <taxon>Ascomycota</taxon>
        <taxon>Pezizomycotina</taxon>
        <taxon>Sordariomycetes</taxon>
        <taxon>Hypocreomycetidae</taxon>
        <taxon>Hypocreales</taxon>
        <taxon>Nectriaceae</taxon>
        <taxon>Fusarium</taxon>
    </lineage>
</organism>
<sequence length="84" mass="9428">MKLNLILHKSLLHKQTVMSTGIPPITYENDPPSISVLPLSRRLNENNWSEPLNQSSGERMASIQEGNEFVLPQILHIASLTPQI</sequence>
<dbReference type="AlphaFoldDB" id="A0A2T4GQX2"/>
<gene>
    <name evidence="1" type="ORF">FCULG_00000402</name>
    <name evidence="2" type="ORF">HYE67_003273</name>
</gene>
<accession>A0A2T4GQX2</accession>
<dbReference type="Proteomes" id="UP000663297">
    <property type="component" value="Chromosome 2"/>
</dbReference>
<name>A0A2T4GQX2_FUSCU</name>
<dbReference type="EMBL" id="CP064748">
    <property type="protein sequence ID" value="QPC61042.1"/>
    <property type="molecule type" value="Genomic_DNA"/>
</dbReference>
<protein>
    <submittedName>
        <fullName evidence="1">Uncharacterized protein</fullName>
    </submittedName>
</protein>